<evidence type="ECO:0000313" key="1">
    <source>
        <dbReference type="Proteomes" id="UP000694925"/>
    </source>
</evidence>
<keyword evidence="1" id="KW-1185">Reference proteome</keyword>
<dbReference type="GeneID" id="113464135"/>
<dbReference type="RefSeq" id="XP_026668056.1">
    <property type="nucleotide sequence ID" value="XM_026812255.1"/>
</dbReference>
<gene>
    <name evidence="2" type="primary">LOC113464135</name>
</gene>
<name>A0AAJ7RZA0_9HYME</name>
<organism evidence="1 2">
    <name type="scientific">Ceratina calcarata</name>
    <dbReference type="NCBI Taxonomy" id="156304"/>
    <lineage>
        <taxon>Eukaryota</taxon>
        <taxon>Metazoa</taxon>
        <taxon>Ecdysozoa</taxon>
        <taxon>Arthropoda</taxon>
        <taxon>Hexapoda</taxon>
        <taxon>Insecta</taxon>
        <taxon>Pterygota</taxon>
        <taxon>Neoptera</taxon>
        <taxon>Endopterygota</taxon>
        <taxon>Hymenoptera</taxon>
        <taxon>Apocrita</taxon>
        <taxon>Aculeata</taxon>
        <taxon>Apoidea</taxon>
        <taxon>Anthophila</taxon>
        <taxon>Apidae</taxon>
        <taxon>Ceratina</taxon>
        <taxon>Zadontomerus</taxon>
    </lineage>
</organism>
<dbReference type="AlphaFoldDB" id="A0AAJ7RZA0"/>
<accession>A0AAJ7RZA0</accession>
<sequence>MVEIKYIIYFVCAAGWKRSSQSSPRSLEEVRKRKCECLESLPRSIFRIVPRVKQSFHSNDKFSSSRKK</sequence>
<evidence type="ECO:0000313" key="2">
    <source>
        <dbReference type="RefSeq" id="XP_026668056.1"/>
    </source>
</evidence>
<proteinExistence type="predicted"/>
<reference evidence="2" key="1">
    <citation type="submission" date="2025-08" db="UniProtKB">
        <authorList>
            <consortium name="RefSeq"/>
        </authorList>
    </citation>
    <scope>IDENTIFICATION</scope>
    <source>
        <tissue evidence="2">Whole body</tissue>
    </source>
</reference>
<dbReference type="Proteomes" id="UP000694925">
    <property type="component" value="Unplaced"/>
</dbReference>
<protein>
    <submittedName>
        <fullName evidence="2">Uncharacterized protein LOC113464135 isoform X3</fullName>
    </submittedName>
</protein>